<comment type="caution">
    <text evidence="1">The sequence shown here is derived from an EMBL/GenBank/DDBJ whole genome shotgun (WGS) entry which is preliminary data.</text>
</comment>
<accession>A0ACB7SLE1</accession>
<evidence type="ECO:0000313" key="1">
    <source>
        <dbReference type="EMBL" id="KAH6933489.1"/>
    </source>
</evidence>
<keyword evidence="2" id="KW-1185">Reference proteome</keyword>
<protein>
    <submittedName>
        <fullName evidence="1">Uncharacterized protein</fullName>
    </submittedName>
</protein>
<proteinExistence type="predicted"/>
<sequence>MLGKLENIVSAPRQTAVVQAEKVDIGGGVVLEQTVLARLHSHCHNLRTKSARLVKYLFTEDELRGKSLYGKVSNSHKDLPAKEGFDPVRLEAVIGMY</sequence>
<gene>
    <name evidence="1" type="ORF">HPB50_015576</name>
</gene>
<dbReference type="EMBL" id="CM023484">
    <property type="protein sequence ID" value="KAH6933489.1"/>
    <property type="molecule type" value="Genomic_DNA"/>
</dbReference>
<organism evidence="1 2">
    <name type="scientific">Hyalomma asiaticum</name>
    <name type="common">Tick</name>
    <dbReference type="NCBI Taxonomy" id="266040"/>
    <lineage>
        <taxon>Eukaryota</taxon>
        <taxon>Metazoa</taxon>
        <taxon>Ecdysozoa</taxon>
        <taxon>Arthropoda</taxon>
        <taxon>Chelicerata</taxon>
        <taxon>Arachnida</taxon>
        <taxon>Acari</taxon>
        <taxon>Parasitiformes</taxon>
        <taxon>Ixodida</taxon>
        <taxon>Ixodoidea</taxon>
        <taxon>Ixodidae</taxon>
        <taxon>Hyalomminae</taxon>
        <taxon>Hyalomma</taxon>
    </lineage>
</organism>
<reference evidence="1" key="1">
    <citation type="submission" date="2020-05" db="EMBL/GenBank/DDBJ databases">
        <title>Large-scale comparative analyses of tick genomes elucidate their genetic diversity and vector capacities.</title>
        <authorList>
            <person name="Jia N."/>
            <person name="Wang J."/>
            <person name="Shi W."/>
            <person name="Du L."/>
            <person name="Sun Y."/>
            <person name="Zhan W."/>
            <person name="Jiang J."/>
            <person name="Wang Q."/>
            <person name="Zhang B."/>
            <person name="Ji P."/>
            <person name="Sakyi L.B."/>
            <person name="Cui X."/>
            <person name="Yuan T."/>
            <person name="Jiang B."/>
            <person name="Yang W."/>
            <person name="Lam T.T.-Y."/>
            <person name="Chang Q."/>
            <person name="Ding S."/>
            <person name="Wang X."/>
            <person name="Zhu J."/>
            <person name="Ruan X."/>
            <person name="Zhao L."/>
            <person name="Wei J."/>
            <person name="Que T."/>
            <person name="Du C."/>
            <person name="Cheng J."/>
            <person name="Dai P."/>
            <person name="Han X."/>
            <person name="Huang E."/>
            <person name="Gao Y."/>
            <person name="Liu J."/>
            <person name="Shao H."/>
            <person name="Ye R."/>
            <person name="Li L."/>
            <person name="Wei W."/>
            <person name="Wang X."/>
            <person name="Wang C."/>
            <person name="Yang T."/>
            <person name="Huo Q."/>
            <person name="Li W."/>
            <person name="Guo W."/>
            <person name="Chen H."/>
            <person name="Zhou L."/>
            <person name="Ni X."/>
            <person name="Tian J."/>
            <person name="Zhou Y."/>
            <person name="Sheng Y."/>
            <person name="Liu T."/>
            <person name="Pan Y."/>
            <person name="Xia L."/>
            <person name="Li J."/>
            <person name="Zhao F."/>
            <person name="Cao W."/>
        </authorList>
    </citation>
    <scope>NUCLEOTIDE SEQUENCE</scope>
    <source>
        <strain evidence="1">Hyas-2018</strain>
    </source>
</reference>
<dbReference type="Proteomes" id="UP000821845">
    <property type="component" value="Chromosome 4"/>
</dbReference>
<name>A0ACB7SLE1_HYAAI</name>
<evidence type="ECO:0000313" key="2">
    <source>
        <dbReference type="Proteomes" id="UP000821845"/>
    </source>
</evidence>